<name>A0A7R9CYH7_TIMCR</name>
<organism evidence="3">
    <name type="scientific">Timema cristinae</name>
    <name type="common">Walking stick</name>
    <dbReference type="NCBI Taxonomy" id="61476"/>
    <lineage>
        <taxon>Eukaryota</taxon>
        <taxon>Metazoa</taxon>
        <taxon>Ecdysozoa</taxon>
        <taxon>Arthropoda</taxon>
        <taxon>Hexapoda</taxon>
        <taxon>Insecta</taxon>
        <taxon>Pterygota</taxon>
        <taxon>Neoptera</taxon>
        <taxon>Polyneoptera</taxon>
        <taxon>Phasmatodea</taxon>
        <taxon>Timematodea</taxon>
        <taxon>Timematoidea</taxon>
        <taxon>Timematidae</taxon>
        <taxon>Timema</taxon>
    </lineage>
</organism>
<keyword evidence="2" id="KW-0472">Membrane</keyword>
<feature type="region of interest" description="Disordered" evidence="1">
    <location>
        <begin position="124"/>
        <end position="149"/>
    </location>
</feature>
<evidence type="ECO:0000256" key="2">
    <source>
        <dbReference type="SAM" id="Phobius"/>
    </source>
</evidence>
<dbReference type="AlphaFoldDB" id="A0A7R9CYH7"/>
<evidence type="ECO:0000256" key="1">
    <source>
        <dbReference type="SAM" id="MobiDB-lite"/>
    </source>
</evidence>
<protein>
    <submittedName>
        <fullName evidence="3">Uncharacterized protein</fullName>
    </submittedName>
</protein>
<feature type="compositionally biased region" description="Basic and acidic residues" evidence="1">
    <location>
        <begin position="124"/>
        <end position="147"/>
    </location>
</feature>
<keyword evidence="2" id="KW-0812">Transmembrane</keyword>
<reference evidence="3" key="1">
    <citation type="submission" date="2020-11" db="EMBL/GenBank/DDBJ databases">
        <authorList>
            <person name="Tran Van P."/>
        </authorList>
    </citation>
    <scope>NUCLEOTIDE SEQUENCE</scope>
</reference>
<feature type="region of interest" description="Disordered" evidence="1">
    <location>
        <begin position="1"/>
        <end position="23"/>
    </location>
</feature>
<keyword evidence="2" id="KW-1133">Transmembrane helix</keyword>
<proteinExistence type="predicted"/>
<gene>
    <name evidence="3" type="ORF">TCEB3V08_LOCUS7636</name>
</gene>
<feature type="transmembrane region" description="Helical" evidence="2">
    <location>
        <begin position="191"/>
        <end position="212"/>
    </location>
</feature>
<evidence type="ECO:0000313" key="3">
    <source>
        <dbReference type="EMBL" id="CAD7404725.1"/>
    </source>
</evidence>
<feature type="transmembrane region" description="Helical" evidence="2">
    <location>
        <begin position="164"/>
        <end position="185"/>
    </location>
</feature>
<dbReference type="EMBL" id="OC319244">
    <property type="protein sequence ID" value="CAD7404725.1"/>
    <property type="molecule type" value="Genomic_DNA"/>
</dbReference>
<accession>A0A7R9CYH7</accession>
<sequence>MSGKKGENIGTRKADKVKTEKPTKYQGLQAGETQYFALKLEQQWTVYAGQALIYSAKTQQTEQAGVDPLLGKIRKILAGNQSRDPRLVARCTDHYNMGRFWKEELPVASTIKVSKVELEEVNPHLRGGREENHLEKTTPSSPDRDSNLDLPVLSSRAQHDKRGWIEIVLVDVAVVVEVVMLIVMVLNVVKVVVEVVVEIAVVIVVPEGGLYVRPIAVLGFRMSTREDEEGRVCVNLYQLDAKNMDEKGHLHMASTCISDKEEIGYSPLTGIFYGSKKGGEGGAKKWVIGKELKGIRRCQGQCMPLRNRLNRLPRTGGLRLYSGQMRSLMRMQGYRVDKRATRAPRYRSQVASARKARSQSSFILPPPPPIHLSFSLQPDIPPFVSPRQPSPLPYPFRTCHQALQRDLTLTSSYTS</sequence>